<dbReference type="WBParaSite" id="BPAG_0000071301-mRNA-1">
    <property type="protein sequence ID" value="BPAG_0000071301-mRNA-1"/>
    <property type="gene ID" value="BPAG_0000071301"/>
</dbReference>
<organism evidence="13">
    <name type="scientific">Brugia pahangi</name>
    <name type="common">Filarial nematode worm</name>
    <dbReference type="NCBI Taxonomy" id="6280"/>
    <lineage>
        <taxon>Eukaryota</taxon>
        <taxon>Metazoa</taxon>
        <taxon>Ecdysozoa</taxon>
        <taxon>Nematoda</taxon>
        <taxon>Chromadorea</taxon>
        <taxon>Rhabditida</taxon>
        <taxon>Spirurina</taxon>
        <taxon>Spiruromorpha</taxon>
        <taxon>Filarioidea</taxon>
        <taxon>Onchocercidae</taxon>
        <taxon>Brugia</taxon>
    </lineage>
</organism>
<protein>
    <recommendedName>
        <fullName evidence="3">RING-type E3 ubiquitin transferase</fullName>
        <ecNumber evidence="3">2.3.2.27</ecNumber>
    </recommendedName>
</protein>
<evidence type="ECO:0000256" key="5">
    <source>
        <dbReference type="ARBA" id="ARBA00022723"/>
    </source>
</evidence>
<reference evidence="13" key="1">
    <citation type="submission" date="2017-02" db="UniProtKB">
        <authorList>
            <consortium name="WormBaseParasite"/>
        </authorList>
    </citation>
    <scope>IDENTIFICATION</scope>
</reference>
<keyword evidence="12" id="KW-1185">Reference proteome</keyword>
<dbReference type="GO" id="GO:0061630">
    <property type="term" value="F:ubiquitin protein ligase activity"/>
    <property type="evidence" value="ECO:0007669"/>
    <property type="project" value="UniProtKB-EC"/>
</dbReference>
<dbReference type="Pfam" id="PF13923">
    <property type="entry name" value="zf-C3HC4_2"/>
    <property type="match status" value="1"/>
</dbReference>
<feature type="region of interest" description="Disordered" evidence="9">
    <location>
        <begin position="174"/>
        <end position="268"/>
    </location>
</feature>
<dbReference type="PROSITE" id="PS50089">
    <property type="entry name" value="ZF_RING_2"/>
    <property type="match status" value="1"/>
</dbReference>
<dbReference type="STRING" id="6280.A0A0N4SYB2"/>
<evidence type="ECO:0000256" key="9">
    <source>
        <dbReference type="SAM" id="MobiDB-lite"/>
    </source>
</evidence>
<name>A0A0N4SYB2_BRUPA</name>
<feature type="domain" description="RING-type" evidence="10">
    <location>
        <begin position="52"/>
        <end position="92"/>
    </location>
</feature>
<evidence type="ECO:0000256" key="6">
    <source>
        <dbReference type="ARBA" id="ARBA00022771"/>
    </source>
</evidence>
<dbReference type="PANTHER" id="PTHR46076:SF3">
    <property type="entry name" value="E3 UBIQUITIN-PROTEIN LIGASE RING1"/>
    <property type="match status" value="1"/>
</dbReference>
<dbReference type="PROSITE" id="PS00518">
    <property type="entry name" value="ZF_RING_1"/>
    <property type="match status" value="1"/>
</dbReference>
<gene>
    <name evidence="11" type="ORF">BPAG_LOCUS714</name>
</gene>
<evidence type="ECO:0000256" key="2">
    <source>
        <dbReference type="ARBA" id="ARBA00004906"/>
    </source>
</evidence>
<dbReference type="GO" id="GO:0016567">
    <property type="term" value="P:protein ubiquitination"/>
    <property type="evidence" value="ECO:0007669"/>
    <property type="project" value="UniProtKB-UniPathway"/>
</dbReference>
<evidence type="ECO:0000313" key="13">
    <source>
        <dbReference type="WBParaSite" id="BPAG_0000071301-mRNA-1"/>
    </source>
</evidence>
<evidence type="ECO:0000313" key="11">
    <source>
        <dbReference type="EMBL" id="VDN81900.1"/>
    </source>
</evidence>
<comment type="catalytic activity">
    <reaction evidence="1">
        <text>S-ubiquitinyl-[E2 ubiquitin-conjugating enzyme]-L-cysteine + [acceptor protein]-L-lysine = [E2 ubiquitin-conjugating enzyme]-L-cysteine + N(6)-ubiquitinyl-[acceptor protein]-L-lysine.</text>
        <dbReference type="EC" id="2.3.2.27"/>
    </reaction>
</comment>
<dbReference type="GO" id="GO:0003682">
    <property type="term" value="F:chromatin binding"/>
    <property type="evidence" value="ECO:0007669"/>
    <property type="project" value="TreeGrafter"/>
</dbReference>
<keyword evidence="6 8" id="KW-0863">Zinc-finger</keyword>
<feature type="region of interest" description="Disordered" evidence="9">
    <location>
        <begin position="1"/>
        <end position="20"/>
    </location>
</feature>
<dbReference type="UniPathway" id="UPA00143"/>
<reference evidence="11 12" key="2">
    <citation type="submission" date="2018-11" db="EMBL/GenBank/DDBJ databases">
        <authorList>
            <consortium name="Pathogen Informatics"/>
        </authorList>
    </citation>
    <scope>NUCLEOTIDE SEQUENCE [LARGE SCALE GENOMIC DNA]</scope>
</reference>
<dbReference type="Gene3D" id="3.10.20.90">
    <property type="entry name" value="Phosphatidylinositol 3-kinase Catalytic Subunit, Chain A, domain 1"/>
    <property type="match status" value="1"/>
</dbReference>
<dbReference type="InterPro" id="IPR043540">
    <property type="entry name" value="RING1/RING2"/>
</dbReference>
<evidence type="ECO:0000256" key="8">
    <source>
        <dbReference type="PROSITE-ProRule" id="PRU00175"/>
    </source>
</evidence>
<evidence type="ECO:0000259" key="10">
    <source>
        <dbReference type="PROSITE" id="PS50089"/>
    </source>
</evidence>
<evidence type="ECO:0000256" key="1">
    <source>
        <dbReference type="ARBA" id="ARBA00000900"/>
    </source>
</evidence>
<dbReference type="SMART" id="SM00184">
    <property type="entry name" value="RING"/>
    <property type="match status" value="1"/>
</dbReference>
<evidence type="ECO:0000256" key="7">
    <source>
        <dbReference type="ARBA" id="ARBA00022833"/>
    </source>
</evidence>
<keyword evidence="5" id="KW-0479">Metal-binding</keyword>
<keyword evidence="7" id="KW-0862">Zinc</keyword>
<dbReference type="InterPro" id="IPR013083">
    <property type="entry name" value="Znf_RING/FYVE/PHD"/>
</dbReference>
<accession>A0A0N4SYB2</accession>
<dbReference type="InterPro" id="IPR017907">
    <property type="entry name" value="Znf_RING_CS"/>
</dbReference>
<proteinExistence type="predicted"/>
<keyword evidence="4" id="KW-0808">Transferase</keyword>
<dbReference type="AlphaFoldDB" id="A0A0N4SYB2"/>
<evidence type="ECO:0000256" key="4">
    <source>
        <dbReference type="ARBA" id="ARBA00022679"/>
    </source>
</evidence>
<dbReference type="Gene3D" id="3.30.40.10">
    <property type="entry name" value="Zinc/RING finger domain, C3HC4 (zinc finger)"/>
    <property type="match status" value="1"/>
</dbReference>
<evidence type="ECO:0000313" key="12">
    <source>
        <dbReference type="Proteomes" id="UP000278627"/>
    </source>
</evidence>
<dbReference type="GO" id="GO:0000151">
    <property type="term" value="C:ubiquitin ligase complex"/>
    <property type="evidence" value="ECO:0007669"/>
    <property type="project" value="InterPro"/>
</dbReference>
<dbReference type="EMBL" id="UZAD01000037">
    <property type="protein sequence ID" value="VDN81900.1"/>
    <property type="molecule type" value="Genomic_DNA"/>
</dbReference>
<dbReference type="GO" id="GO:0031519">
    <property type="term" value="C:PcG protein complex"/>
    <property type="evidence" value="ECO:0007669"/>
    <property type="project" value="TreeGrafter"/>
</dbReference>
<dbReference type="Proteomes" id="UP000278627">
    <property type="component" value="Unassembled WGS sequence"/>
</dbReference>
<dbReference type="PANTHER" id="PTHR46076">
    <property type="entry name" value="E3 UBIQUITIN-PROTEIN LIGASE RING1 / RING 2 FAMILY MEMBER"/>
    <property type="match status" value="1"/>
</dbReference>
<comment type="pathway">
    <text evidence="2">Protein modification; protein ubiquitination.</text>
</comment>
<feature type="compositionally biased region" description="Polar residues" evidence="9">
    <location>
        <begin position="174"/>
        <end position="186"/>
    </location>
</feature>
<evidence type="ECO:0000256" key="3">
    <source>
        <dbReference type="ARBA" id="ARBA00012483"/>
    </source>
</evidence>
<sequence length="567" mass="62974">MVSGRSDGSPASRRLTLPQLTSYDRSRKPHTLRSGVDTKSIHFDWISKELECGICEKTIQNTMVVRNCMHRFCADCILQRIHTGARKCPSCHKVLPKKTPLKSDANFDAIINKMWCLYQAVHIKLLSLQFTLSVERRCVKRPITESNNLCFTKKRVFDKKSSIKRLTSWNTVVPSSSSEWTPSKNAKASGKCDSMTDSASDIPLEIKPPLLPSMHSDASDPPLTIDEDSSDDVYPNFEQPTTSSYAEGENRLNVNDTSQKRTKSSRLASNHCEVTPVVVLQKSRSHERLNGMAVKNAQVNGKNERSAKCLNVYPLLGPSTHLVTNQVNSNLNLSTTVSVSGISNGSLLHANGNMKRTMNPKVGDGLLLTLSLGSSILGEDVMMMSPRSSEYLLMSGKQRLSSGIESELVLNPDASVVSDDSLPIAAKHLRYIITCPNTTGFYDVFWPLSIAVGHLCEYILQRIRVESRAEWGRKYSDKCLPERVLLCPVKSDLALDDVLVVNETGEGQFTTLNVGERNSDPKSASVFTINSPFTALDESITIEQLKAEYWANKKRPLKLIFKFIGKS</sequence>
<dbReference type="GO" id="GO:0008270">
    <property type="term" value="F:zinc ion binding"/>
    <property type="evidence" value="ECO:0007669"/>
    <property type="project" value="UniProtKB-KW"/>
</dbReference>
<dbReference type="EC" id="2.3.2.27" evidence="3"/>
<dbReference type="SUPFAM" id="SSF57850">
    <property type="entry name" value="RING/U-box"/>
    <property type="match status" value="1"/>
</dbReference>
<dbReference type="InterPro" id="IPR001841">
    <property type="entry name" value="Znf_RING"/>
</dbReference>